<dbReference type="GO" id="GO:0016791">
    <property type="term" value="F:phosphatase activity"/>
    <property type="evidence" value="ECO:0007669"/>
    <property type="project" value="TreeGrafter"/>
</dbReference>
<gene>
    <name evidence="1" type="ORF">IAA08_06625</name>
</gene>
<dbReference type="GO" id="GO:0000287">
    <property type="term" value="F:magnesium ion binding"/>
    <property type="evidence" value="ECO:0007669"/>
    <property type="project" value="TreeGrafter"/>
</dbReference>
<dbReference type="SFLD" id="SFLDS00003">
    <property type="entry name" value="Haloacid_Dehalogenase"/>
    <property type="match status" value="1"/>
</dbReference>
<dbReference type="EMBL" id="DXCH01000184">
    <property type="protein sequence ID" value="HIZ07592.1"/>
    <property type="molecule type" value="Genomic_DNA"/>
</dbReference>
<reference evidence="1" key="2">
    <citation type="submission" date="2021-04" db="EMBL/GenBank/DDBJ databases">
        <authorList>
            <person name="Gilroy R."/>
        </authorList>
    </citation>
    <scope>NUCLEOTIDE SEQUENCE</scope>
    <source>
        <strain evidence="1">CHK192-9172</strain>
    </source>
</reference>
<keyword evidence="1" id="KW-0378">Hydrolase</keyword>
<dbReference type="Proteomes" id="UP000824024">
    <property type="component" value="Unassembled WGS sequence"/>
</dbReference>
<accession>A0A9D2D2U1</accession>
<dbReference type="AlphaFoldDB" id="A0A9D2D2U1"/>
<protein>
    <submittedName>
        <fullName evidence="1">Cof-type HAD-IIB family hydrolase</fullName>
    </submittedName>
</protein>
<dbReference type="PROSITE" id="PS01229">
    <property type="entry name" value="COF_2"/>
    <property type="match status" value="1"/>
</dbReference>
<dbReference type="InterPro" id="IPR036412">
    <property type="entry name" value="HAD-like_sf"/>
</dbReference>
<name>A0A9D2D2U1_9FIRM</name>
<dbReference type="Gene3D" id="3.40.50.1000">
    <property type="entry name" value="HAD superfamily/HAD-like"/>
    <property type="match status" value="1"/>
</dbReference>
<dbReference type="NCBIfam" id="TIGR00099">
    <property type="entry name" value="Cof-subfamily"/>
    <property type="match status" value="1"/>
</dbReference>
<dbReference type="GO" id="GO:0005829">
    <property type="term" value="C:cytosol"/>
    <property type="evidence" value="ECO:0007669"/>
    <property type="project" value="TreeGrafter"/>
</dbReference>
<dbReference type="NCBIfam" id="TIGR01484">
    <property type="entry name" value="HAD-SF-IIB"/>
    <property type="match status" value="1"/>
</dbReference>
<dbReference type="SFLD" id="SFLDG01140">
    <property type="entry name" value="C2.B:_Phosphomannomutase_and_P"/>
    <property type="match status" value="1"/>
</dbReference>
<dbReference type="SUPFAM" id="SSF56784">
    <property type="entry name" value="HAD-like"/>
    <property type="match status" value="1"/>
</dbReference>
<dbReference type="CDD" id="cd07516">
    <property type="entry name" value="HAD_Pase"/>
    <property type="match status" value="1"/>
</dbReference>
<dbReference type="InterPro" id="IPR023214">
    <property type="entry name" value="HAD_sf"/>
</dbReference>
<evidence type="ECO:0000313" key="1">
    <source>
        <dbReference type="EMBL" id="HIZ07592.1"/>
    </source>
</evidence>
<dbReference type="Pfam" id="PF08282">
    <property type="entry name" value="Hydrolase_3"/>
    <property type="match status" value="1"/>
</dbReference>
<dbReference type="PANTHER" id="PTHR10000:SF8">
    <property type="entry name" value="HAD SUPERFAMILY HYDROLASE-LIKE, TYPE 3"/>
    <property type="match status" value="1"/>
</dbReference>
<organism evidence="1 2">
    <name type="scientific">Candidatus Eubacterium avistercoris</name>
    <dbReference type="NCBI Taxonomy" id="2838567"/>
    <lineage>
        <taxon>Bacteria</taxon>
        <taxon>Bacillati</taxon>
        <taxon>Bacillota</taxon>
        <taxon>Clostridia</taxon>
        <taxon>Eubacteriales</taxon>
        <taxon>Eubacteriaceae</taxon>
        <taxon>Eubacterium</taxon>
    </lineage>
</organism>
<sequence length="270" mass="30464">MSRKILFVDLDGTLLKNDKTISAANKRAVHQVLDAGHYVALATGRAIANGRKIAKDLGLAKTGCYIMAYNGSVIYDCSADCILAEKRLPIEYAEYLVSEAKKAGIYIQTYSDSQVLAMKQSKELEFYTKRTGMSYRIEKDIWSMLNEEPPKMLLIDLNGQEKLRKFQADHREWEKGRCTSFFSCDEYLEYCPLGATKGYGVEYLEKFLNISKGNTISVGDQENDIPMLQAAHIGCAMKNAEEKVKEIADYVTEHDNNEDGVAEVIEKFIF</sequence>
<evidence type="ECO:0000313" key="2">
    <source>
        <dbReference type="Proteomes" id="UP000824024"/>
    </source>
</evidence>
<proteinExistence type="predicted"/>
<dbReference type="InterPro" id="IPR006379">
    <property type="entry name" value="HAD-SF_hydro_IIB"/>
</dbReference>
<dbReference type="Gene3D" id="3.30.1240.10">
    <property type="match status" value="1"/>
</dbReference>
<comment type="caution">
    <text evidence="1">The sequence shown here is derived from an EMBL/GenBank/DDBJ whole genome shotgun (WGS) entry which is preliminary data.</text>
</comment>
<reference evidence="1" key="1">
    <citation type="journal article" date="2021" name="PeerJ">
        <title>Extensive microbial diversity within the chicken gut microbiome revealed by metagenomics and culture.</title>
        <authorList>
            <person name="Gilroy R."/>
            <person name="Ravi A."/>
            <person name="Getino M."/>
            <person name="Pursley I."/>
            <person name="Horton D.L."/>
            <person name="Alikhan N.F."/>
            <person name="Baker D."/>
            <person name="Gharbi K."/>
            <person name="Hall N."/>
            <person name="Watson M."/>
            <person name="Adriaenssens E.M."/>
            <person name="Foster-Nyarko E."/>
            <person name="Jarju S."/>
            <person name="Secka A."/>
            <person name="Antonio M."/>
            <person name="Oren A."/>
            <person name="Chaudhuri R.R."/>
            <person name="La Ragione R."/>
            <person name="Hildebrand F."/>
            <person name="Pallen M.J."/>
        </authorList>
    </citation>
    <scope>NUCLEOTIDE SEQUENCE</scope>
    <source>
        <strain evidence="1">CHK192-9172</strain>
    </source>
</reference>
<dbReference type="InterPro" id="IPR000150">
    <property type="entry name" value="Cof"/>
</dbReference>
<dbReference type="PANTHER" id="PTHR10000">
    <property type="entry name" value="PHOSPHOSERINE PHOSPHATASE"/>
    <property type="match status" value="1"/>
</dbReference>